<feature type="domain" description="Alanine dehydrogenase/pyridine nucleotide transhydrogenase N-terminal" evidence="3">
    <location>
        <begin position="34"/>
        <end position="164"/>
    </location>
</feature>
<dbReference type="GO" id="GO:0019878">
    <property type="term" value="P:lysine biosynthetic process via aminoadipic acid"/>
    <property type="evidence" value="ECO:0007669"/>
    <property type="project" value="TreeGrafter"/>
</dbReference>
<keyword evidence="5" id="KW-1185">Reference proteome</keyword>
<dbReference type="EMBL" id="BGPR01013823">
    <property type="protein sequence ID" value="GBN62442.1"/>
    <property type="molecule type" value="Genomic_DNA"/>
</dbReference>
<evidence type="ECO:0000256" key="2">
    <source>
        <dbReference type="SAM" id="Phobius"/>
    </source>
</evidence>
<evidence type="ECO:0000259" key="3">
    <source>
        <dbReference type="SMART" id="SM01003"/>
    </source>
</evidence>
<dbReference type="Gene3D" id="3.40.50.720">
    <property type="entry name" value="NAD(P)-binding Rossmann-like Domain"/>
    <property type="match status" value="1"/>
</dbReference>
<evidence type="ECO:0000313" key="4">
    <source>
        <dbReference type="EMBL" id="GBN62442.1"/>
    </source>
</evidence>
<keyword evidence="2" id="KW-0812">Transmembrane</keyword>
<evidence type="ECO:0000313" key="5">
    <source>
        <dbReference type="Proteomes" id="UP000499080"/>
    </source>
</evidence>
<dbReference type="InterPro" id="IPR051168">
    <property type="entry name" value="AASS"/>
</dbReference>
<reference evidence="4 5" key="1">
    <citation type="journal article" date="2019" name="Sci. Rep.">
        <title>Orb-weaving spider Araneus ventricosus genome elucidates the spidroin gene catalogue.</title>
        <authorList>
            <person name="Kono N."/>
            <person name="Nakamura H."/>
            <person name="Ohtoshi R."/>
            <person name="Moran D.A.P."/>
            <person name="Shinohara A."/>
            <person name="Yoshida Y."/>
            <person name="Fujiwara M."/>
            <person name="Mori M."/>
            <person name="Tomita M."/>
            <person name="Arakawa K."/>
        </authorList>
    </citation>
    <scope>NUCLEOTIDE SEQUENCE [LARGE SCALE GENOMIC DNA]</scope>
</reference>
<keyword evidence="2" id="KW-1133">Transmembrane helix</keyword>
<feature type="transmembrane region" description="Helical" evidence="2">
    <location>
        <begin position="160"/>
        <end position="179"/>
    </location>
</feature>
<dbReference type="Proteomes" id="UP000499080">
    <property type="component" value="Unassembled WGS sequence"/>
</dbReference>
<dbReference type="SUPFAM" id="SSF52283">
    <property type="entry name" value="Formate/glycerate dehydrogenase catalytic domain-like"/>
    <property type="match status" value="1"/>
</dbReference>
<keyword evidence="1" id="KW-0560">Oxidoreductase</keyword>
<comment type="caution">
    <text evidence="4">The sequence shown here is derived from an EMBL/GenBank/DDBJ whole genome shotgun (WGS) entry which is preliminary data.</text>
</comment>
<protein>
    <submittedName>
        <fullName evidence="4">Alpha-aminoadipic semialdehyde synthase, mitochondrial</fullName>
    </submittedName>
</protein>
<proteinExistence type="predicted"/>
<feature type="non-terminal residue" evidence="4">
    <location>
        <position position="187"/>
    </location>
</feature>
<dbReference type="InterPro" id="IPR007886">
    <property type="entry name" value="AlaDH/PNT_N"/>
</dbReference>
<accession>A0A4Y2QG14</accession>
<dbReference type="AlphaFoldDB" id="A0A4Y2QG14"/>
<evidence type="ECO:0000256" key="1">
    <source>
        <dbReference type="ARBA" id="ARBA00023002"/>
    </source>
</evidence>
<dbReference type="PANTHER" id="PTHR11133:SF22">
    <property type="entry name" value="ALPHA-AMINOADIPIC SEMIALDEHYDE SYNTHASE, MITOCHONDRIAL"/>
    <property type="match status" value="1"/>
</dbReference>
<keyword evidence="2" id="KW-0472">Membrane</keyword>
<dbReference type="Pfam" id="PF05222">
    <property type="entry name" value="AlaDh_PNT_N"/>
    <property type="match status" value="1"/>
</dbReference>
<dbReference type="GO" id="GO:0005737">
    <property type="term" value="C:cytoplasm"/>
    <property type="evidence" value="ECO:0007669"/>
    <property type="project" value="TreeGrafter"/>
</dbReference>
<name>A0A4Y2QG14_ARAVE</name>
<dbReference type="FunFam" id="3.40.50.720:FF:000087">
    <property type="entry name" value="alpha-aminoadipic semialdehyde synthase, mitochondrial"/>
    <property type="match status" value="1"/>
</dbReference>
<dbReference type="OrthoDB" id="10059875at2759"/>
<dbReference type="SMART" id="SM01003">
    <property type="entry name" value="AlaDh_PNT_N"/>
    <property type="match status" value="1"/>
</dbReference>
<sequence length="187" mass="21247">MWRFTRENKHFSSYVYKARSRVPQRWKSSGKVLAVRREDASVWERRAPIAPHHVKQLTKEGVKVLVQPSNRRAYPMQAYISAGAIIQEDISEAPVIIGVKQVPIDSLLPNKTYCFFSHTIKAQEANMPMLDCILERNIRLIDYEKLVDSKGQRVVAFGKFAGVAGIINILHGLGLRLLALGHHTPFM</sequence>
<gene>
    <name evidence="4" type="primary">AASS_5</name>
    <name evidence="4" type="ORF">AVEN_206876_1</name>
</gene>
<organism evidence="4 5">
    <name type="scientific">Araneus ventricosus</name>
    <name type="common">Orbweaver spider</name>
    <name type="synonym">Epeira ventricosa</name>
    <dbReference type="NCBI Taxonomy" id="182803"/>
    <lineage>
        <taxon>Eukaryota</taxon>
        <taxon>Metazoa</taxon>
        <taxon>Ecdysozoa</taxon>
        <taxon>Arthropoda</taxon>
        <taxon>Chelicerata</taxon>
        <taxon>Arachnida</taxon>
        <taxon>Araneae</taxon>
        <taxon>Araneomorphae</taxon>
        <taxon>Entelegynae</taxon>
        <taxon>Araneoidea</taxon>
        <taxon>Araneidae</taxon>
        <taxon>Araneus</taxon>
    </lineage>
</organism>
<dbReference type="GO" id="GO:0004753">
    <property type="term" value="F:saccharopine dehydrogenase activity"/>
    <property type="evidence" value="ECO:0007669"/>
    <property type="project" value="TreeGrafter"/>
</dbReference>
<dbReference type="PANTHER" id="PTHR11133">
    <property type="entry name" value="SACCHAROPINE DEHYDROGENASE"/>
    <property type="match status" value="1"/>
</dbReference>